<dbReference type="Proteomes" id="UP000016986">
    <property type="component" value="Unassembled WGS sequence"/>
</dbReference>
<keyword evidence="4 6" id="KW-1133">Transmembrane helix</keyword>
<dbReference type="eggNOG" id="arCOG04659">
    <property type="taxonomic scope" value="Archaea"/>
</dbReference>
<comment type="subcellular location">
    <subcellularLocation>
        <location evidence="1">Cell membrane</location>
        <topology evidence="1">Multi-pass membrane protein</topology>
    </subcellularLocation>
</comment>
<feature type="transmembrane region" description="Helical" evidence="6">
    <location>
        <begin position="191"/>
        <end position="213"/>
    </location>
</feature>
<accession>U2YFK8</accession>
<evidence type="ECO:0000256" key="4">
    <source>
        <dbReference type="ARBA" id="ARBA00022989"/>
    </source>
</evidence>
<feature type="domain" description="VTT" evidence="7">
    <location>
        <begin position="60"/>
        <end position="177"/>
    </location>
</feature>
<feature type="transmembrane region" description="Helical" evidence="6">
    <location>
        <begin position="156"/>
        <end position="179"/>
    </location>
</feature>
<keyword evidence="3 6" id="KW-0812">Transmembrane</keyword>
<organism evidence="8 9">
    <name type="scientific">Halarchaeum acidiphilum MH1-52-1</name>
    <dbReference type="NCBI Taxonomy" id="1261545"/>
    <lineage>
        <taxon>Archaea</taxon>
        <taxon>Methanobacteriati</taxon>
        <taxon>Methanobacteriota</taxon>
        <taxon>Stenosarchaea group</taxon>
        <taxon>Halobacteria</taxon>
        <taxon>Halobacteriales</taxon>
        <taxon>Halobacteriaceae</taxon>
    </lineage>
</organism>
<evidence type="ECO:0000256" key="2">
    <source>
        <dbReference type="ARBA" id="ARBA00022475"/>
    </source>
</evidence>
<dbReference type="PANTHER" id="PTHR12677:SF59">
    <property type="entry name" value="GOLGI APPARATUS MEMBRANE PROTEIN TVP38-RELATED"/>
    <property type="match status" value="1"/>
</dbReference>
<evidence type="ECO:0000256" key="3">
    <source>
        <dbReference type="ARBA" id="ARBA00022692"/>
    </source>
</evidence>
<evidence type="ECO:0000256" key="5">
    <source>
        <dbReference type="ARBA" id="ARBA00023136"/>
    </source>
</evidence>
<keyword evidence="2" id="KW-1003">Cell membrane</keyword>
<feature type="transmembrane region" description="Helical" evidence="6">
    <location>
        <begin position="75"/>
        <end position="95"/>
    </location>
</feature>
<evidence type="ECO:0000256" key="6">
    <source>
        <dbReference type="SAM" id="Phobius"/>
    </source>
</evidence>
<dbReference type="EMBL" id="BATA01000036">
    <property type="protein sequence ID" value="GAD52826.1"/>
    <property type="molecule type" value="Genomic_DNA"/>
</dbReference>
<dbReference type="RefSeq" id="WP_021780274.1">
    <property type="nucleotide sequence ID" value="NZ_BATA01000036.1"/>
</dbReference>
<protein>
    <recommendedName>
        <fullName evidence="7">VTT domain-containing protein</fullName>
    </recommendedName>
</protein>
<comment type="caution">
    <text evidence="8">The sequence shown here is derived from an EMBL/GenBank/DDBJ whole genome shotgun (WGS) entry which is preliminary data.</text>
</comment>
<reference evidence="8 9" key="1">
    <citation type="submission" date="2013-09" db="EMBL/GenBank/DDBJ databases">
        <title>Whole genome sequencing of Halarchaeum acidiphilum strain MH1-52-1.</title>
        <authorList>
            <person name="Shimane Y."/>
            <person name="Minegishi H."/>
            <person name="Nishi S."/>
            <person name="Echigo A."/>
            <person name="Shuto A."/>
            <person name="Konishi M."/>
            <person name="Ito T."/>
            <person name="Ohkuma M."/>
            <person name="Ohta Y."/>
            <person name="Nagano Y."/>
            <person name="Tsubouchi T."/>
            <person name="Mori K."/>
            <person name="Usui K."/>
            <person name="Kamekura M."/>
            <person name="Usami R."/>
            <person name="Takaki Y."/>
            <person name="Hatada Y."/>
        </authorList>
    </citation>
    <scope>NUCLEOTIDE SEQUENCE [LARGE SCALE GENOMIC DNA]</scope>
    <source>
        <strain evidence="8 9">JCM 16109</strain>
    </source>
</reference>
<sequence length="216" mass="21721">MSRSPSAHGVVLLAVVAAIAAAALLVSPAAGFARVRALLASPWFPLVLCALYAIRPVFAWPITVLSALCGYRYGVVVGLPIALCGVVATSLPAYYAGRRFSADTDAGGIVGRLAGGSTAYFERTGGVRGVAAARLVPTPAEAISGAAGAGGVPLRAFALGTLLGELPWTVAAVAVGAGLDRFAVAAVRVDPLLAVGIAAVGVLVVAGPTYAWWRDR</sequence>
<dbReference type="AlphaFoldDB" id="U2YFK8"/>
<keyword evidence="5 6" id="KW-0472">Membrane</keyword>
<name>U2YFK8_9EURY</name>
<dbReference type="Pfam" id="PF09335">
    <property type="entry name" value="VTT_dom"/>
    <property type="match status" value="1"/>
</dbReference>
<gene>
    <name evidence="8" type="ORF">MBEHAL_1586</name>
</gene>
<feature type="transmembrane region" description="Helical" evidence="6">
    <location>
        <begin position="43"/>
        <end position="68"/>
    </location>
</feature>
<keyword evidence="9" id="KW-1185">Reference proteome</keyword>
<evidence type="ECO:0000259" key="7">
    <source>
        <dbReference type="Pfam" id="PF09335"/>
    </source>
</evidence>
<evidence type="ECO:0000313" key="9">
    <source>
        <dbReference type="Proteomes" id="UP000016986"/>
    </source>
</evidence>
<dbReference type="GO" id="GO:0005886">
    <property type="term" value="C:plasma membrane"/>
    <property type="evidence" value="ECO:0007669"/>
    <property type="project" value="UniProtKB-SubCell"/>
</dbReference>
<proteinExistence type="predicted"/>
<dbReference type="PANTHER" id="PTHR12677">
    <property type="entry name" value="GOLGI APPARATUS MEMBRANE PROTEIN TVP38-RELATED"/>
    <property type="match status" value="1"/>
</dbReference>
<evidence type="ECO:0000256" key="1">
    <source>
        <dbReference type="ARBA" id="ARBA00004651"/>
    </source>
</evidence>
<dbReference type="InterPro" id="IPR032816">
    <property type="entry name" value="VTT_dom"/>
</dbReference>
<dbReference type="InterPro" id="IPR015414">
    <property type="entry name" value="TMEM64"/>
</dbReference>
<evidence type="ECO:0000313" key="8">
    <source>
        <dbReference type="EMBL" id="GAD52826.1"/>
    </source>
</evidence>